<dbReference type="InterPro" id="IPR047928">
    <property type="entry name" value="Perm_prefix_1"/>
</dbReference>
<gene>
    <name evidence="1" type="ORF">ACFFHM_17700</name>
</gene>
<accession>A0ABV6KG92</accession>
<reference evidence="1 2" key="1">
    <citation type="submission" date="2024-09" db="EMBL/GenBank/DDBJ databases">
        <authorList>
            <person name="Sun Q."/>
            <person name="Mori K."/>
        </authorList>
    </citation>
    <scope>NUCLEOTIDE SEQUENCE [LARGE SCALE GENOMIC DNA]</scope>
    <source>
        <strain evidence="1 2">NCAIM B.02610</strain>
    </source>
</reference>
<keyword evidence="2" id="KW-1185">Reference proteome</keyword>
<dbReference type="RefSeq" id="WP_335964071.1">
    <property type="nucleotide sequence ID" value="NZ_JAXBLX010000077.1"/>
</dbReference>
<organism evidence="1 2">
    <name type="scientific">Halalkalibacter kiskunsagensis</name>
    <dbReference type="NCBI Taxonomy" id="1548599"/>
    <lineage>
        <taxon>Bacteria</taxon>
        <taxon>Bacillati</taxon>
        <taxon>Bacillota</taxon>
        <taxon>Bacilli</taxon>
        <taxon>Bacillales</taxon>
        <taxon>Bacillaceae</taxon>
        <taxon>Halalkalibacter</taxon>
    </lineage>
</organism>
<protein>
    <submittedName>
        <fullName evidence="1">Permease prefix domain 1-containing protein</fullName>
    </submittedName>
</protein>
<dbReference type="EMBL" id="JBHLUX010000068">
    <property type="protein sequence ID" value="MFC0472274.1"/>
    <property type="molecule type" value="Genomic_DNA"/>
</dbReference>
<sequence>MKKIDEYVDYVYNNVEGSKEEIQELKMEMKTHLQELVLELKSEGVEEEKAILMAIERFGDENEIRSIVGLLSKKH</sequence>
<proteinExistence type="predicted"/>
<evidence type="ECO:0000313" key="2">
    <source>
        <dbReference type="Proteomes" id="UP001589838"/>
    </source>
</evidence>
<comment type="caution">
    <text evidence="1">The sequence shown here is derived from an EMBL/GenBank/DDBJ whole genome shotgun (WGS) entry which is preliminary data.</text>
</comment>
<name>A0ABV6KG92_9BACI</name>
<dbReference type="Proteomes" id="UP001589838">
    <property type="component" value="Unassembled WGS sequence"/>
</dbReference>
<dbReference type="NCBIfam" id="NF038403">
    <property type="entry name" value="perm_prefix_1"/>
    <property type="match status" value="1"/>
</dbReference>
<evidence type="ECO:0000313" key="1">
    <source>
        <dbReference type="EMBL" id="MFC0472274.1"/>
    </source>
</evidence>